<keyword evidence="3" id="KW-1185">Reference proteome</keyword>
<dbReference type="RefSeq" id="WP_382376078.1">
    <property type="nucleotide sequence ID" value="NZ_JBHRZI010000019.1"/>
</dbReference>
<gene>
    <name evidence="2" type="ORF">ACFOWZ_24060</name>
</gene>
<evidence type="ECO:0000313" key="2">
    <source>
        <dbReference type="EMBL" id="MFC3894567.1"/>
    </source>
</evidence>
<accession>A0ABV8BXX5</accession>
<feature type="compositionally biased region" description="Basic and acidic residues" evidence="1">
    <location>
        <begin position="65"/>
        <end position="77"/>
    </location>
</feature>
<organism evidence="2 3">
    <name type="scientific">Lentzea rhizosphaerae</name>
    <dbReference type="NCBI Taxonomy" id="2041025"/>
    <lineage>
        <taxon>Bacteria</taxon>
        <taxon>Bacillati</taxon>
        <taxon>Actinomycetota</taxon>
        <taxon>Actinomycetes</taxon>
        <taxon>Pseudonocardiales</taxon>
        <taxon>Pseudonocardiaceae</taxon>
        <taxon>Lentzea</taxon>
    </lineage>
</organism>
<proteinExistence type="predicted"/>
<protein>
    <submittedName>
        <fullName evidence="2">Uncharacterized protein</fullName>
    </submittedName>
</protein>
<name>A0ABV8BXX5_9PSEU</name>
<dbReference type="Proteomes" id="UP001595690">
    <property type="component" value="Unassembled WGS sequence"/>
</dbReference>
<evidence type="ECO:0000313" key="3">
    <source>
        <dbReference type="Proteomes" id="UP001595690"/>
    </source>
</evidence>
<sequence>MQVIMAVPLHAEVDRDLGGRWTTLRTAHREWLWHRADPARSAVAPGDPFVDAGGLEECIPTVRGTPDHGDAWSRPWHETGGLSGLHAPPGDRLAERRRRSGLRTDR</sequence>
<evidence type="ECO:0000256" key="1">
    <source>
        <dbReference type="SAM" id="MobiDB-lite"/>
    </source>
</evidence>
<dbReference type="EMBL" id="JBHRZI010000019">
    <property type="protein sequence ID" value="MFC3894567.1"/>
    <property type="molecule type" value="Genomic_DNA"/>
</dbReference>
<comment type="caution">
    <text evidence="2">The sequence shown here is derived from an EMBL/GenBank/DDBJ whole genome shotgun (WGS) entry which is preliminary data.</text>
</comment>
<feature type="compositionally biased region" description="Basic residues" evidence="1">
    <location>
        <begin position="95"/>
        <end position="106"/>
    </location>
</feature>
<reference evidence="3" key="1">
    <citation type="journal article" date="2019" name="Int. J. Syst. Evol. Microbiol.">
        <title>The Global Catalogue of Microorganisms (GCM) 10K type strain sequencing project: providing services to taxonomists for standard genome sequencing and annotation.</title>
        <authorList>
            <consortium name="The Broad Institute Genomics Platform"/>
            <consortium name="The Broad Institute Genome Sequencing Center for Infectious Disease"/>
            <person name="Wu L."/>
            <person name="Ma J."/>
        </authorList>
    </citation>
    <scope>NUCLEOTIDE SEQUENCE [LARGE SCALE GENOMIC DNA]</scope>
    <source>
        <strain evidence="3">CGMCC 4.7405</strain>
    </source>
</reference>
<feature type="region of interest" description="Disordered" evidence="1">
    <location>
        <begin position="63"/>
        <end position="106"/>
    </location>
</feature>